<evidence type="ECO:0000313" key="2">
    <source>
        <dbReference type="EMBL" id="KAI0503516.1"/>
    </source>
</evidence>
<proteinExistence type="predicted"/>
<keyword evidence="1" id="KW-0472">Membrane</keyword>
<gene>
    <name evidence="2" type="ORF">KFK09_014450</name>
</gene>
<dbReference type="AlphaFoldDB" id="A0A8T3B837"/>
<feature type="transmembrane region" description="Helical" evidence="1">
    <location>
        <begin position="133"/>
        <end position="154"/>
    </location>
</feature>
<organism evidence="2 3">
    <name type="scientific">Dendrobium nobile</name>
    <name type="common">Orchid</name>
    <dbReference type="NCBI Taxonomy" id="94219"/>
    <lineage>
        <taxon>Eukaryota</taxon>
        <taxon>Viridiplantae</taxon>
        <taxon>Streptophyta</taxon>
        <taxon>Embryophyta</taxon>
        <taxon>Tracheophyta</taxon>
        <taxon>Spermatophyta</taxon>
        <taxon>Magnoliopsida</taxon>
        <taxon>Liliopsida</taxon>
        <taxon>Asparagales</taxon>
        <taxon>Orchidaceae</taxon>
        <taxon>Epidendroideae</taxon>
        <taxon>Malaxideae</taxon>
        <taxon>Dendrobiinae</taxon>
        <taxon>Dendrobium</taxon>
    </lineage>
</organism>
<dbReference type="Proteomes" id="UP000829196">
    <property type="component" value="Unassembled WGS sequence"/>
</dbReference>
<keyword evidence="3" id="KW-1185">Reference proteome</keyword>
<keyword evidence="1" id="KW-1133">Transmembrane helix</keyword>
<sequence>MRRVDIRFLAERARQSPWEAFLTTLSSSHHCWHMRQMIVLSVLSLFYSRHMRQVETLPQAHTPDRGGYGTLSPSILLIRYSQTDSWYTFATLPFWSFSWLCPYYTVRPEENLFTFFTLEALPLSKDKARRKPYYWFTISVIPYLCTAASVSSSFRGSAPIMGQGQEKSLLLFPPSF</sequence>
<comment type="caution">
    <text evidence="2">The sequence shown here is derived from an EMBL/GenBank/DDBJ whole genome shotgun (WGS) entry which is preliminary data.</text>
</comment>
<evidence type="ECO:0000256" key="1">
    <source>
        <dbReference type="SAM" id="Phobius"/>
    </source>
</evidence>
<protein>
    <submittedName>
        <fullName evidence="2">Uncharacterized protein</fullName>
    </submittedName>
</protein>
<dbReference type="EMBL" id="JAGYWB010000011">
    <property type="protein sequence ID" value="KAI0503516.1"/>
    <property type="molecule type" value="Genomic_DNA"/>
</dbReference>
<accession>A0A8T3B837</accession>
<evidence type="ECO:0000313" key="3">
    <source>
        <dbReference type="Proteomes" id="UP000829196"/>
    </source>
</evidence>
<name>A0A8T3B837_DENNO</name>
<keyword evidence="1" id="KW-0812">Transmembrane</keyword>
<reference evidence="2" key="1">
    <citation type="journal article" date="2022" name="Front. Genet.">
        <title>Chromosome-Scale Assembly of the Dendrobium nobile Genome Provides Insights Into the Molecular Mechanism of the Biosynthesis of the Medicinal Active Ingredient of Dendrobium.</title>
        <authorList>
            <person name="Xu Q."/>
            <person name="Niu S.-C."/>
            <person name="Li K.-L."/>
            <person name="Zheng P.-J."/>
            <person name="Zhang X.-J."/>
            <person name="Jia Y."/>
            <person name="Liu Y."/>
            <person name="Niu Y.-X."/>
            <person name="Yu L.-H."/>
            <person name="Chen D.-F."/>
            <person name="Zhang G.-Q."/>
        </authorList>
    </citation>
    <scope>NUCLEOTIDE SEQUENCE</scope>
    <source>
        <tissue evidence="2">Leaf</tissue>
    </source>
</reference>